<dbReference type="Proteomes" id="UP000271031">
    <property type="component" value="Unassembled WGS sequence"/>
</dbReference>
<dbReference type="Pfam" id="PF01177">
    <property type="entry name" value="Asp_Glu_race"/>
    <property type="match status" value="1"/>
</dbReference>
<organism evidence="2 3">
    <name type="scientific">Brevibacillus fluminis</name>
    <dbReference type="NCBI Taxonomy" id="511487"/>
    <lineage>
        <taxon>Bacteria</taxon>
        <taxon>Bacillati</taxon>
        <taxon>Bacillota</taxon>
        <taxon>Bacilli</taxon>
        <taxon>Bacillales</taxon>
        <taxon>Paenibacillaceae</taxon>
        <taxon>Brevibacillus</taxon>
    </lineage>
</organism>
<dbReference type="PANTHER" id="PTHR28047:SF5">
    <property type="entry name" value="PROTEIN DCG1"/>
    <property type="match status" value="1"/>
</dbReference>
<dbReference type="Gene3D" id="3.40.50.12500">
    <property type="match status" value="1"/>
</dbReference>
<comment type="similarity">
    <text evidence="1">Belongs to the HyuE racemase family.</text>
</comment>
<dbReference type="RefSeq" id="WP_122918535.1">
    <property type="nucleotide sequence ID" value="NZ_RHHQ01000011.1"/>
</dbReference>
<evidence type="ECO:0000313" key="2">
    <source>
        <dbReference type="EMBL" id="RNB87693.1"/>
    </source>
</evidence>
<name>A0A3M8DHX0_9BACL</name>
<dbReference type="GO" id="GO:0047661">
    <property type="term" value="F:amino-acid racemase activity"/>
    <property type="evidence" value="ECO:0007669"/>
    <property type="project" value="InterPro"/>
</dbReference>
<comment type="caution">
    <text evidence="2">The sequence shown here is derived from an EMBL/GenBank/DDBJ whole genome shotgun (WGS) entry which is preliminary data.</text>
</comment>
<dbReference type="InterPro" id="IPR001920">
    <property type="entry name" value="Asp/Glu_race"/>
</dbReference>
<gene>
    <name evidence="2" type="ORF">EDM56_14055</name>
</gene>
<dbReference type="OrthoDB" id="9791723at2"/>
<proteinExistence type="inferred from homology"/>
<accession>A0A3M8DHX0</accession>
<dbReference type="EMBL" id="RHHQ01000011">
    <property type="protein sequence ID" value="RNB87693.1"/>
    <property type="molecule type" value="Genomic_DNA"/>
</dbReference>
<evidence type="ECO:0000256" key="1">
    <source>
        <dbReference type="ARBA" id="ARBA00038414"/>
    </source>
</evidence>
<reference evidence="2 3" key="1">
    <citation type="submission" date="2018-10" db="EMBL/GenBank/DDBJ databases">
        <title>Phylogenomics of Brevibacillus.</title>
        <authorList>
            <person name="Dunlap C."/>
        </authorList>
    </citation>
    <scope>NUCLEOTIDE SEQUENCE [LARGE SCALE GENOMIC DNA]</scope>
    <source>
        <strain evidence="2 3">JCM 15716</strain>
    </source>
</reference>
<sequence length="251" mass="27091">MKIAYVVPGPMDYQEVVRRGELLKQWASPGTQVDIVRTSHGPASIESMYEEYLAIPETAKMVYQLERQGYDAAIIGCAGDPGLDAYREITSGMLVVGPGASSMHLAALLGYRFTILTVAENTVASSYELAMKAGLREKVASVLAVEIPVLELAQNRDETLQKLISIGKKAIQQDRADCLVLGCMSMGFLHVAEDMQEALSIPVINPAKTALKIAESLVSSGLTHSKKAYLLPPKLANGRVTSLDELDVNPT</sequence>
<dbReference type="InterPro" id="IPR015942">
    <property type="entry name" value="Asp/Glu/hydantoin_racemase"/>
</dbReference>
<dbReference type="PANTHER" id="PTHR28047">
    <property type="entry name" value="PROTEIN DCG1"/>
    <property type="match status" value="1"/>
</dbReference>
<evidence type="ECO:0000313" key="3">
    <source>
        <dbReference type="Proteomes" id="UP000271031"/>
    </source>
</evidence>
<dbReference type="SUPFAM" id="SSF53681">
    <property type="entry name" value="Aspartate/glutamate racemase"/>
    <property type="match status" value="1"/>
</dbReference>
<dbReference type="InterPro" id="IPR052186">
    <property type="entry name" value="Hydantoin_racemase-like"/>
</dbReference>
<dbReference type="InterPro" id="IPR053714">
    <property type="entry name" value="Iso_Racemase_Enz_sf"/>
</dbReference>
<dbReference type="AlphaFoldDB" id="A0A3M8DHX0"/>
<keyword evidence="3" id="KW-1185">Reference proteome</keyword>
<protein>
    <submittedName>
        <fullName evidence="2">Hydrogenase expression protein HupH</fullName>
    </submittedName>
</protein>